<proteinExistence type="predicted"/>
<protein>
    <submittedName>
        <fullName evidence="2">Uncharacterized protein</fullName>
    </submittedName>
</protein>
<evidence type="ECO:0000313" key="3">
    <source>
        <dbReference type="Proteomes" id="UP000314294"/>
    </source>
</evidence>
<dbReference type="Proteomes" id="UP000314294">
    <property type="component" value="Unassembled WGS sequence"/>
</dbReference>
<dbReference type="EMBL" id="SRLO01000195">
    <property type="protein sequence ID" value="TNN68047.1"/>
    <property type="molecule type" value="Genomic_DNA"/>
</dbReference>
<name>A0A4Z2HQP8_9TELE</name>
<keyword evidence="3" id="KW-1185">Reference proteome</keyword>
<reference evidence="2 3" key="1">
    <citation type="submission" date="2019-03" db="EMBL/GenBank/DDBJ databases">
        <title>First draft genome of Liparis tanakae, snailfish: a comprehensive survey of snailfish specific genes.</title>
        <authorList>
            <person name="Kim W."/>
            <person name="Song I."/>
            <person name="Jeong J.-H."/>
            <person name="Kim D."/>
            <person name="Kim S."/>
            <person name="Ryu S."/>
            <person name="Song J.Y."/>
            <person name="Lee S.K."/>
        </authorList>
    </citation>
    <scope>NUCLEOTIDE SEQUENCE [LARGE SCALE GENOMIC DNA]</scope>
    <source>
        <tissue evidence="2">Muscle</tissue>
    </source>
</reference>
<comment type="caution">
    <text evidence="2">The sequence shown here is derived from an EMBL/GenBank/DDBJ whole genome shotgun (WGS) entry which is preliminary data.</text>
</comment>
<evidence type="ECO:0000313" key="2">
    <source>
        <dbReference type="EMBL" id="TNN68047.1"/>
    </source>
</evidence>
<dbReference type="AlphaFoldDB" id="A0A4Z2HQP8"/>
<accession>A0A4Z2HQP8</accession>
<sequence length="63" mass="7111">MVSSPGDAATDWMLDRSRENNNNSVCNLSNRRPHRNVDIHANGINVGEHFEDRLRKGSFETDG</sequence>
<evidence type="ECO:0000256" key="1">
    <source>
        <dbReference type="SAM" id="MobiDB-lite"/>
    </source>
</evidence>
<feature type="region of interest" description="Disordered" evidence="1">
    <location>
        <begin position="1"/>
        <end position="29"/>
    </location>
</feature>
<gene>
    <name evidence="2" type="ORF">EYF80_021692</name>
</gene>
<feature type="compositionally biased region" description="Low complexity" evidence="1">
    <location>
        <begin position="20"/>
        <end position="29"/>
    </location>
</feature>
<organism evidence="2 3">
    <name type="scientific">Liparis tanakae</name>
    <name type="common">Tanaka's snailfish</name>
    <dbReference type="NCBI Taxonomy" id="230148"/>
    <lineage>
        <taxon>Eukaryota</taxon>
        <taxon>Metazoa</taxon>
        <taxon>Chordata</taxon>
        <taxon>Craniata</taxon>
        <taxon>Vertebrata</taxon>
        <taxon>Euteleostomi</taxon>
        <taxon>Actinopterygii</taxon>
        <taxon>Neopterygii</taxon>
        <taxon>Teleostei</taxon>
        <taxon>Neoteleostei</taxon>
        <taxon>Acanthomorphata</taxon>
        <taxon>Eupercaria</taxon>
        <taxon>Perciformes</taxon>
        <taxon>Cottioidei</taxon>
        <taxon>Cottales</taxon>
        <taxon>Liparidae</taxon>
        <taxon>Liparis</taxon>
    </lineage>
</organism>